<proteinExistence type="predicted"/>
<dbReference type="EMBL" id="JAENHL010000006">
    <property type="protein sequence ID" value="MBK1866063.1"/>
    <property type="molecule type" value="Genomic_DNA"/>
</dbReference>
<dbReference type="Proteomes" id="UP000616151">
    <property type="component" value="Unassembled WGS sequence"/>
</dbReference>
<sequence length="281" mass="31103">MLILPFLDVAAKFLGQMNMPVIESVWGRFIFGTLINVPFVLRNRPVSALKTTMPVMHTVRASLVLASTALFFLALHYLPIADTLAIYFVQPLIVTMLSPVILKEQVGLRRWIAVVIGFIGTLIIIRPGFQAINAGVLFALLSGTTSAVYMILTRRIAGRADPIVTMFHTNVAGAVLSTLMVGFFWVTPSPEQWGLLLLIAFIAFIGHYLVIAAYHYAEASLLAPMAYAEMIMAVVCGWWFFSDLPDRWTFTGVGILIACAIYISYRERVRGVPIEPTPPQP</sequence>
<comment type="caution">
    <text evidence="1">The sequence shown here is derived from an EMBL/GenBank/DDBJ whole genome shotgun (WGS) entry which is preliminary data.</text>
</comment>
<organism evidence="1 2">
    <name type="scientific">Taklimakanibacter albus</name>
    <dbReference type="NCBI Taxonomy" id="2800327"/>
    <lineage>
        <taxon>Bacteria</taxon>
        <taxon>Pseudomonadati</taxon>
        <taxon>Pseudomonadota</taxon>
        <taxon>Alphaproteobacteria</taxon>
        <taxon>Hyphomicrobiales</taxon>
        <taxon>Aestuariivirgaceae</taxon>
        <taxon>Taklimakanibacter</taxon>
    </lineage>
</organism>
<name>A0ACC5R0V4_9HYPH</name>
<accession>A0ACC5R0V4</accession>
<evidence type="ECO:0000313" key="2">
    <source>
        <dbReference type="Proteomes" id="UP000616151"/>
    </source>
</evidence>
<evidence type="ECO:0000313" key="1">
    <source>
        <dbReference type="EMBL" id="MBK1866063.1"/>
    </source>
</evidence>
<keyword evidence="2" id="KW-1185">Reference proteome</keyword>
<gene>
    <name evidence="1" type="ORF">JHL16_06830</name>
</gene>
<protein>
    <submittedName>
        <fullName evidence="1">EamA family transporter</fullName>
    </submittedName>
</protein>
<reference evidence="1" key="1">
    <citation type="submission" date="2021-01" db="EMBL/GenBank/DDBJ databases">
        <authorList>
            <person name="Sun Q."/>
        </authorList>
    </citation>
    <scope>NUCLEOTIDE SEQUENCE</scope>
    <source>
        <strain evidence="1">YIM B02566</strain>
    </source>
</reference>